<protein>
    <recommendedName>
        <fullName evidence="3">Ig-like domain-containing protein</fullName>
    </recommendedName>
</protein>
<evidence type="ECO:0008006" key="3">
    <source>
        <dbReference type="Google" id="ProtNLM"/>
    </source>
</evidence>
<name>A0ABN2IQZ8_9MICO</name>
<dbReference type="Proteomes" id="UP001501138">
    <property type="component" value="Unassembled WGS sequence"/>
</dbReference>
<comment type="caution">
    <text evidence="1">The sequence shown here is derived from an EMBL/GenBank/DDBJ whole genome shotgun (WGS) entry which is preliminary data.</text>
</comment>
<proteinExistence type="predicted"/>
<organism evidence="1 2">
    <name type="scientific">Isoptericola hypogeus</name>
    <dbReference type="NCBI Taxonomy" id="300179"/>
    <lineage>
        <taxon>Bacteria</taxon>
        <taxon>Bacillati</taxon>
        <taxon>Actinomycetota</taxon>
        <taxon>Actinomycetes</taxon>
        <taxon>Micrococcales</taxon>
        <taxon>Promicromonosporaceae</taxon>
        <taxon>Isoptericola</taxon>
    </lineage>
</organism>
<evidence type="ECO:0000313" key="1">
    <source>
        <dbReference type="EMBL" id="GAA1710010.1"/>
    </source>
</evidence>
<gene>
    <name evidence="1" type="ORF">GCM10009809_02940</name>
</gene>
<sequence>MVAAAGVVGPPSSALTISGERAVGGELTVDPAADAWTPAPADSLGLSYQWYADGAALEGQVGTTLALAPGLQGATVSVVVTGTAGEGDAASSASVTVDAGTIAEGTLTTPPPVIVAPVRVGSPASVDLAGWTPGTTFAYSWRVAGSEVGTGRTYEPTADDQGMPLTVAVTGTLDGYAAATVESDFVIIDVGSTTGGSVALSGIVRVGSKVTASLAGWPSGTTYYYEWQLGGRTFLQTWQRSFVPEPAHRDKVLTVRVTAARPGYEEVTRTSTGRVVAAGVLSPARPRISGVTEGRVKVGSTLRANARATAWSPDPTRVTYRWTLNGRAIAGATASTYTPKASQVGKRVAVTVTGTRSGYAARQATSASAVVSRAFVRAPRPKITGTVRVGSTVSARVGDWRPDPSFRFQWKANGKPVPGATGRKHTLRAADKGKRITVTVTARRKGYVTTTRTSAATAKVMLPAPVISGAGLYRVGRDIKPGTYVAYVDGKYWCQWERRSNSGTGVRGRRGSDIGYGQRIVTIKSSDEYFRTVGCGSWRKFYPIGGVRTKTAPDGVYAVSTQLKPGVYTTSGPSFSNQACFWARLSSFAGTKGGGSVIASGEPRGAKTVRIRSTDKGFEAYGCVWRRIGS</sequence>
<keyword evidence="2" id="KW-1185">Reference proteome</keyword>
<dbReference type="Gene3D" id="2.60.40.2700">
    <property type="match status" value="3"/>
</dbReference>
<dbReference type="EMBL" id="BAAAPM010000002">
    <property type="protein sequence ID" value="GAA1710010.1"/>
    <property type="molecule type" value="Genomic_DNA"/>
</dbReference>
<accession>A0ABN2IQZ8</accession>
<reference evidence="1 2" key="1">
    <citation type="journal article" date="2019" name="Int. J. Syst. Evol. Microbiol.">
        <title>The Global Catalogue of Microorganisms (GCM) 10K type strain sequencing project: providing services to taxonomists for standard genome sequencing and annotation.</title>
        <authorList>
            <consortium name="The Broad Institute Genomics Platform"/>
            <consortium name="The Broad Institute Genome Sequencing Center for Infectious Disease"/>
            <person name="Wu L."/>
            <person name="Ma J."/>
        </authorList>
    </citation>
    <scope>NUCLEOTIDE SEQUENCE [LARGE SCALE GENOMIC DNA]</scope>
    <source>
        <strain evidence="1 2">JCM 15589</strain>
    </source>
</reference>
<evidence type="ECO:0000313" key="2">
    <source>
        <dbReference type="Proteomes" id="UP001501138"/>
    </source>
</evidence>